<dbReference type="EMBL" id="UINC01197112">
    <property type="protein sequence ID" value="SVE14423.1"/>
    <property type="molecule type" value="Genomic_DNA"/>
</dbReference>
<gene>
    <name evidence="1" type="ORF">METZ01_LOCUS467277</name>
</gene>
<evidence type="ECO:0000313" key="1">
    <source>
        <dbReference type="EMBL" id="SVE14423.1"/>
    </source>
</evidence>
<dbReference type="AlphaFoldDB" id="A0A383B3N2"/>
<sequence>MIIVLIYVEKFTKYLQHRNQSFSLSIPLYVLCDICIS</sequence>
<proteinExistence type="predicted"/>
<protein>
    <submittedName>
        <fullName evidence="1">Uncharacterized protein</fullName>
    </submittedName>
</protein>
<reference evidence="1" key="1">
    <citation type="submission" date="2018-05" db="EMBL/GenBank/DDBJ databases">
        <authorList>
            <person name="Lanie J.A."/>
            <person name="Ng W.-L."/>
            <person name="Kazmierczak K.M."/>
            <person name="Andrzejewski T.M."/>
            <person name="Davidsen T.M."/>
            <person name="Wayne K.J."/>
            <person name="Tettelin H."/>
            <person name="Glass J.I."/>
            <person name="Rusch D."/>
            <person name="Podicherti R."/>
            <person name="Tsui H.-C.T."/>
            <person name="Winkler M.E."/>
        </authorList>
    </citation>
    <scope>NUCLEOTIDE SEQUENCE</scope>
</reference>
<accession>A0A383B3N2</accession>
<organism evidence="1">
    <name type="scientific">marine metagenome</name>
    <dbReference type="NCBI Taxonomy" id="408172"/>
    <lineage>
        <taxon>unclassified sequences</taxon>
        <taxon>metagenomes</taxon>
        <taxon>ecological metagenomes</taxon>
    </lineage>
</organism>
<name>A0A383B3N2_9ZZZZ</name>